<dbReference type="SUPFAM" id="SSF48403">
    <property type="entry name" value="Ankyrin repeat"/>
    <property type="match status" value="1"/>
</dbReference>
<evidence type="ECO:0000313" key="1">
    <source>
        <dbReference type="Ensembl" id="ENSCABP00000001176.1"/>
    </source>
</evidence>
<sequence>VLCSEICGERDLLANVAAQGDVQRLRLLLEAGMNPNTVNSFGRTPIQKKNHKTPSLFCYP</sequence>
<dbReference type="Ensembl" id="ENSCABT00000001271.1">
    <property type="protein sequence ID" value="ENSCABP00000001176.1"/>
    <property type="gene ID" value="ENSCABG00000000985.1"/>
</dbReference>
<dbReference type="InterPro" id="IPR002110">
    <property type="entry name" value="Ankyrin_rpt"/>
</dbReference>
<dbReference type="AlphaFoldDB" id="A0A8C0G2P6"/>
<dbReference type="Proteomes" id="UP000694404">
    <property type="component" value="Unplaced"/>
</dbReference>
<organism evidence="1 2">
    <name type="scientific">Chelonoidis abingdonii</name>
    <name type="common">Abingdon island giant tortoise</name>
    <name type="synonym">Testudo abingdonii</name>
    <dbReference type="NCBI Taxonomy" id="106734"/>
    <lineage>
        <taxon>Eukaryota</taxon>
        <taxon>Metazoa</taxon>
        <taxon>Chordata</taxon>
        <taxon>Craniata</taxon>
        <taxon>Vertebrata</taxon>
        <taxon>Euteleostomi</taxon>
        <taxon>Archelosauria</taxon>
        <taxon>Testudinata</taxon>
        <taxon>Testudines</taxon>
        <taxon>Cryptodira</taxon>
        <taxon>Durocryptodira</taxon>
        <taxon>Testudinoidea</taxon>
        <taxon>Testudinidae</taxon>
        <taxon>Chelonoidis</taxon>
    </lineage>
</organism>
<accession>A0A8C0G2P6</accession>
<dbReference type="Pfam" id="PF13637">
    <property type="entry name" value="Ank_4"/>
    <property type="match status" value="1"/>
</dbReference>
<dbReference type="Gene3D" id="1.25.40.20">
    <property type="entry name" value="Ankyrin repeat-containing domain"/>
    <property type="match status" value="1"/>
</dbReference>
<protein>
    <submittedName>
        <fullName evidence="1">Uncharacterized protein</fullName>
    </submittedName>
</protein>
<proteinExistence type="predicted"/>
<reference evidence="1" key="2">
    <citation type="submission" date="2025-09" db="UniProtKB">
        <authorList>
            <consortium name="Ensembl"/>
        </authorList>
    </citation>
    <scope>IDENTIFICATION</scope>
</reference>
<dbReference type="InterPro" id="IPR036770">
    <property type="entry name" value="Ankyrin_rpt-contain_sf"/>
</dbReference>
<evidence type="ECO:0000313" key="2">
    <source>
        <dbReference type="Proteomes" id="UP000694404"/>
    </source>
</evidence>
<keyword evidence="2" id="KW-1185">Reference proteome</keyword>
<name>A0A8C0G2P6_CHEAB</name>
<reference evidence="1" key="1">
    <citation type="submission" date="2025-08" db="UniProtKB">
        <authorList>
            <consortium name="Ensembl"/>
        </authorList>
    </citation>
    <scope>IDENTIFICATION</scope>
</reference>